<dbReference type="RefSeq" id="WP_132094453.1">
    <property type="nucleotide sequence ID" value="NZ_SLXA01000025.1"/>
</dbReference>
<dbReference type="EMBL" id="SLXA01000025">
    <property type="protein sequence ID" value="TCO81575.1"/>
    <property type="molecule type" value="Genomic_DNA"/>
</dbReference>
<dbReference type="InterPro" id="IPR013378">
    <property type="entry name" value="InlB-like_B-rpt"/>
</dbReference>
<name>A0A4R2LB37_9FIRM</name>
<feature type="non-terminal residue" evidence="5">
    <location>
        <position position="1195"/>
    </location>
</feature>
<feature type="signal peptide" evidence="3">
    <location>
        <begin position="1"/>
        <end position="26"/>
    </location>
</feature>
<dbReference type="OrthoDB" id="2046424at2"/>
<dbReference type="InterPro" id="IPR042229">
    <property type="entry name" value="Listeria/Bacterioides_rpt_sf"/>
</dbReference>
<dbReference type="Pfam" id="PF13946">
    <property type="entry name" value="DUF4214"/>
    <property type="match status" value="1"/>
</dbReference>
<evidence type="ECO:0000313" key="5">
    <source>
        <dbReference type="EMBL" id="TCO81575.1"/>
    </source>
</evidence>
<keyword evidence="6" id="KW-1185">Reference proteome</keyword>
<dbReference type="Gene3D" id="1.10.3130.20">
    <property type="entry name" value="Phycobilisome linker domain"/>
    <property type="match status" value="1"/>
</dbReference>
<dbReference type="InterPro" id="IPR038255">
    <property type="entry name" value="PBS_linker_sf"/>
</dbReference>
<evidence type="ECO:0000256" key="1">
    <source>
        <dbReference type="ARBA" id="ARBA00004196"/>
    </source>
</evidence>
<feature type="region of interest" description="Disordered" evidence="2">
    <location>
        <begin position="482"/>
        <end position="501"/>
    </location>
</feature>
<sequence>MKRRIIALMLAGILSISSLGGLNVYAMEDGETESQTESNVEADTEDGIPIENETKERVSVETEEVTEEAANTEESVWETNENDAKTIETLETEMANEIIGEEGEKGTLHLAETMDGVEINGDSFHIDKSEVTVGDQIHIGVKVTGDWNIVDSAYIAYKMPITGKNKRIRLKYNENTDEFETELEITDSFESGTWKVYYIIMGVSESNSVFLYNSNVEPNMNDKADLSAGNFVVSGTQVDVTTPEIDTDSLKVDKQEVGVGDKVQISLKVTDDESGVDAVDILYFTPTKQQERIKLQYNNLTDNYEATVNVTDDTEVGTWKINYIYVSDNLENVKILYNSLTQEWPFSSVANLKAGDFEVFRDEEAPTYTEDSLKVSKNKIGANEMVEITFSATDAHGISSARIVYEKPVSGTEYELDCLYDELSGVYKAVMEVGTYMEPGQWKVKKIVVEDNYGNVLNLHNSSMVPDGESAEDLDSGNFTVEGTEKDMNSPEIDETSISGEGTALTAGDSYHVSLKATDDLSGVDKVVAQYLMPNGKSYKLVLEASEGNLYQGSFLCEESTLEGRWTAQTIEATDKAGNKVILEKNLDALSFTVYKCSVESLRLESGNDVVLEYSSTDVNTYYTVEFAAQNTDHVLCNKSAVSTTILGDGSRVYTVKYTLMPRAEGSTIIEVRDSSTKKVYKVYDTTVDQANYSGCMGQDIVLRFSAGIGQYYTLSSGSEYGTIKTQSYRKTSSSGMFGVLEAYTNECMLHFDSVGKYNIVLTGDVSGDSVVLSIDIGEHDWNTEYTVDKLPTCTEKGSKSIHCKVCDSIKSDSMENIDAKGHVPGDWEILWSATEDTDGTRVKYCQVCKKEAERESIPKIATYYVTYDANGGTLPITNDAGEAYTTYPVRERVGDKHRIEFNYFFYHPEWDYTVTCHGNGEGANTIDYQSSFQFLGWNTKKDGSGTFYKVEDYTSLEEATYSGNKNITLYAQWATRYFEERYVERPGYVFKGWYTQKQGGKKVTSKTVIKGDTDVYAQWEPGKFLLDAKQIFVDIGDIKNITASVTSGQEDFDVSCTWDGGTQDWQIIHADRYLNTVSVQGLHEGEANVYVSIKNSGVYLPPGVSKEAQCKVIVKGFAWRLYETLLKRDADIAGWRAWLQQLDTGAITGAQAAEGFIFSDEFLNQNLSNDEFVERMYTTFLNRPSDPKGKAEWV</sequence>
<feature type="domain" description="DUF4214" evidence="4">
    <location>
        <begin position="1116"/>
        <end position="1166"/>
    </location>
</feature>
<comment type="caution">
    <text evidence="5">The sequence shown here is derived from an EMBL/GenBank/DDBJ whole genome shotgun (WGS) entry which is preliminary data.</text>
</comment>
<dbReference type="NCBIfam" id="TIGR02543">
    <property type="entry name" value="List_Bact_rpt"/>
    <property type="match status" value="1"/>
</dbReference>
<dbReference type="Pfam" id="PF09479">
    <property type="entry name" value="Flg_new"/>
    <property type="match status" value="1"/>
</dbReference>
<evidence type="ECO:0000256" key="3">
    <source>
        <dbReference type="SAM" id="SignalP"/>
    </source>
</evidence>
<dbReference type="Gene3D" id="2.60.40.4270">
    <property type="entry name" value="Listeria-Bacteroides repeat domain"/>
    <property type="match status" value="2"/>
</dbReference>
<evidence type="ECO:0000259" key="4">
    <source>
        <dbReference type="Pfam" id="PF13946"/>
    </source>
</evidence>
<dbReference type="Proteomes" id="UP000295711">
    <property type="component" value="Unassembled WGS sequence"/>
</dbReference>
<dbReference type="GO" id="GO:0030313">
    <property type="term" value="C:cell envelope"/>
    <property type="evidence" value="ECO:0007669"/>
    <property type="project" value="UniProtKB-SubCell"/>
</dbReference>
<proteinExistence type="predicted"/>
<dbReference type="AlphaFoldDB" id="A0A4R2LB37"/>
<feature type="chain" id="PRO_5020246472" evidence="3">
    <location>
        <begin position="27"/>
        <end position="1195"/>
    </location>
</feature>
<gene>
    <name evidence="5" type="ORF">EV212_1251</name>
</gene>
<comment type="subcellular location">
    <subcellularLocation>
        <location evidence="1">Cell envelope</location>
    </subcellularLocation>
</comment>
<reference evidence="5 6" key="1">
    <citation type="submission" date="2019-03" db="EMBL/GenBank/DDBJ databases">
        <title>Genomic Encyclopedia of Type Strains, Phase IV (KMG-IV): sequencing the most valuable type-strain genomes for metagenomic binning, comparative biology and taxonomic classification.</title>
        <authorList>
            <person name="Goeker M."/>
        </authorList>
    </citation>
    <scope>NUCLEOTIDE SEQUENCE [LARGE SCALE GENOMIC DNA]</scope>
    <source>
        <strain evidence="5 6">DSM 28559</strain>
    </source>
</reference>
<evidence type="ECO:0000313" key="6">
    <source>
        <dbReference type="Proteomes" id="UP000295711"/>
    </source>
</evidence>
<dbReference type="InterPro" id="IPR025282">
    <property type="entry name" value="DUF4214"/>
</dbReference>
<accession>A0A4R2LB37</accession>
<keyword evidence="3" id="KW-0732">Signal</keyword>
<evidence type="ECO:0000256" key="2">
    <source>
        <dbReference type="SAM" id="MobiDB-lite"/>
    </source>
</evidence>
<organism evidence="5 6">
    <name type="scientific">Frisingicoccus caecimuris</name>
    <dbReference type="NCBI Taxonomy" id="1796636"/>
    <lineage>
        <taxon>Bacteria</taxon>
        <taxon>Bacillati</taxon>
        <taxon>Bacillota</taxon>
        <taxon>Clostridia</taxon>
        <taxon>Lachnospirales</taxon>
        <taxon>Lachnospiraceae</taxon>
        <taxon>Frisingicoccus</taxon>
    </lineage>
</organism>
<protein>
    <submittedName>
        <fullName evidence="5">Putative repeat protein (TIGR02543 family)</fullName>
    </submittedName>
</protein>